<dbReference type="InterPro" id="IPR001638">
    <property type="entry name" value="Solute-binding_3/MltF_N"/>
</dbReference>
<organism evidence="4 5">
    <name type="scientific">Thalassospira lohafexi</name>
    <dbReference type="NCBI Taxonomy" id="744227"/>
    <lineage>
        <taxon>Bacteria</taxon>
        <taxon>Pseudomonadati</taxon>
        <taxon>Pseudomonadota</taxon>
        <taxon>Alphaproteobacteria</taxon>
        <taxon>Rhodospirillales</taxon>
        <taxon>Thalassospiraceae</taxon>
        <taxon>Thalassospira</taxon>
    </lineage>
</organism>
<keyword evidence="1 2" id="KW-0732">Signal</keyword>
<dbReference type="SMART" id="SM00062">
    <property type="entry name" value="PBPb"/>
    <property type="match status" value="1"/>
</dbReference>
<dbReference type="SUPFAM" id="SSF53850">
    <property type="entry name" value="Periplasmic binding protein-like II"/>
    <property type="match status" value="1"/>
</dbReference>
<comment type="caution">
    <text evidence="4">The sequence shown here is derived from an EMBL/GenBank/DDBJ whole genome shotgun (WGS) entry which is preliminary data.</text>
</comment>
<reference evidence="4 5" key="1">
    <citation type="submission" date="2017-09" db="EMBL/GenBank/DDBJ databases">
        <title>Biodiversity and function of Thalassospira species in the particle-attached aromatic-hydrocarbon-degrading consortia from the surface seawater of the China South Sea.</title>
        <authorList>
            <person name="Dong C."/>
            <person name="Lai Q."/>
            <person name="Shao Z."/>
        </authorList>
    </citation>
    <scope>NUCLEOTIDE SEQUENCE [LARGE SCALE GENOMIC DNA]</scope>
    <source>
        <strain evidence="4 5">139Z-12</strain>
    </source>
</reference>
<evidence type="ECO:0000256" key="2">
    <source>
        <dbReference type="SAM" id="SignalP"/>
    </source>
</evidence>
<dbReference type="AlphaFoldDB" id="A0A2N3L264"/>
<gene>
    <name evidence="4" type="ORF">COO92_19325</name>
</gene>
<feature type="chain" id="PRO_5014619564" description="Solute-binding protein family 3/N-terminal domain-containing protein" evidence="2">
    <location>
        <begin position="41"/>
        <end position="298"/>
    </location>
</feature>
<evidence type="ECO:0000256" key="1">
    <source>
        <dbReference type="ARBA" id="ARBA00022729"/>
    </source>
</evidence>
<dbReference type="EMBL" id="NXGX01000009">
    <property type="protein sequence ID" value="PKR56800.1"/>
    <property type="molecule type" value="Genomic_DNA"/>
</dbReference>
<keyword evidence="5" id="KW-1185">Reference proteome</keyword>
<feature type="domain" description="Solute-binding protein family 3/N-terminal" evidence="3">
    <location>
        <begin position="58"/>
        <end position="276"/>
    </location>
</feature>
<name>A0A2N3L264_9PROT</name>
<evidence type="ECO:0000259" key="3">
    <source>
        <dbReference type="SMART" id="SM00062"/>
    </source>
</evidence>
<sequence>MHIIKTKPASSQITGKTVITTLRRACAIAVCLLFSHAALADHDNQAPVSDETGTMIAAFSVWEPFAIEDDDGGRQGIDLMLLHEVANRLGLELKSQPCPWRRCLKMLELGEIDVLTSFAYSDERAKFAQYIYPPYSRVNPVFYVNKQSPASITQYADLRGLAIGSVVDSRYFEPFDSDTSLEKYEAGSEILILRMLEVGRIDTIVGSDANADYQIRKNNMQDSIIKAPFRSDVHNDIHMALSRKSSLIAQQDRIEKIMRDLHKEGFIQKIHELYWPDVIPVDLPQLDEFPVTPPISSE</sequence>
<protein>
    <recommendedName>
        <fullName evidence="3">Solute-binding protein family 3/N-terminal domain-containing protein</fullName>
    </recommendedName>
</protein>
<accession>A0A2N3L264</accession>
<feature type="signal peptide" evidence="2">
    <location>
        <begin position="1"/>
        <end position="40"/>
    </location>
</feature>
<dbReference type="Gene3D" id="3.40.190.10">
    <property type="entry name" value="Periplasmic binding protein-like II"/>
    <property type="match status" value="2"/>
</dbReference>
<dbReference type="PANTHER" id="PTHR35936">
    <property type="entry name" value="MEMBRANE-BOUND LYTIC MUREIN TRANSGLYCOSYLASE F"/>
    <property type="match status" value="1"/>
</dbReference>
<evidence type="ECO:0000313" key="5">
    <source>
        <dbReference type="Proteomes" id="UP000233332"/>
    </source>
</evidence>
<dbReference type="Pfam" id="PF00497">
    <property type="entry name" value="SBP_bac_3"/>
    <property type="match status" value="1"/>
</dbReference>
<dbReference type="Proteomes" id="UP000233332">
    <property type="component" value="Unassembled WGS sequence"/>
</dbReference>
<evidence type="ECO:0000313" key="4">
    <source>
        <dbReference type="EMBL" id="PKR56800.1"/>
    </source>
</evidence>
<proteinExistence type="predicted"/>
<dbReference type="PANTHER" id="PTHR35936:SF25">
    <property type="entry name" value="ABC TRANSPORTER SUBSTRATE-BINDING PROTEIN"/>
    <property type="match status" value="1"/>
</dbReference>